<dbReference type="EMBL" id="JAIQCV010000007">
    <property type="protein sequence ID" value="KAH1080736.1"/>
    <property type="molecule type" value="Genomic_DNA"/>
</dbReference>
<reference evidence="1 2" key="1">
    <citation type="journal article" date="2021" name="Plant Biotechnol. J.">
        <title>Multi-omics assisted identification of the key and species-specific regulatory components of drought-tolerant mechanisms in Gossypium stocksii.</title>
        <authorList>
            <person name="Yu D."/>
            <person name="Ke L."/>
            <person name="Zhang D."/>
            <person name="Wu Y."/>
            <person name="Sun Y."/>
            <person name="Mei J."/>
            <person name="Sun J."/>
            <person name="Sun Y."/>
        </authorList>
    </citation>
    <scope>NUCLEOTIDE SEQUENCE [LARGE SCALE GENOMIC DNA]</scope>
    <source>
        <strain evidence="2">cv. E1</strain>
        <tissue evidence="1">Leaf</tissue>
    </source>
</reference>
<evidence type="ECO:0000313" key="2">
    <source>
        <dbReference type="Proteomes" id="UP000828251"/>
    </source>
</evidence>
<keyword evidence="2" id="KW-1185">Reference proteome</keyword>
<organism evidence="1 2">
    <name type="scientific">Gossypium stocksii</name>
    <dbReference type="NCBI Taxonomy" id="47602"/>
    <lineage>
        <taxon>Eukaryota</taxon>
        <taxon>Viridiplantae</taxon>
        <taxon>Streptophyta</taxon>
        <taxon>Embryophyta</taxon>
        <taxon>Tracheophyta</taxon>
        <taxon>Spermatophyta</taxon>
        <taxon>Magnoliopsida</taxon>
        <taxon>eudicotyledons</taxon>
        <taxon>Gunneridae</taxon>
        <taxon>Pentapetalae</taxon>
        <taxon>rosids</taxon>
        <taxon>malvids</taxon>
        <taxon>Malvales</taxon>
        <taxon>Malvaceae</taxon>
        <taxon>Malvoideae</taxon>
        <taxon>Gossypium</taxon>
    </lineage>
</organism>
<name>A0A9D3ZZA8_9ROSI</name>
<dbReference type="AlphaFoldDB" id="A0A9D3ZZA8"/>
<accession>A0A9D3ZZA8</accession>
<protein>
    <submittedName>
        <fullName evidence="1">Uncharacterized protein</fullName>
    </submittedName>
</protein>
<dbReference type="Proteomes" id="UP000828251">
    <property type="component" value="Unassembled WGS sequence"/>
</dbReference>
<gene>
    <name evidence="1" type="ORF">J1N35_020497</name>
</gene>
<comment type="caution">
    <text evidence="1">The sequence shown here is derived from an EMBL/GenBank/DDBJ whole genome shotgun (WGS) entry which is preliminary data.</text>
</comment>
<proteinExistence type="predicted"/>
<evidence type="ECO:0000313" key="1">
    <source>
        <dbReference type="EMBL" id="KAH1080736.1"/>
    </source>
</evidence>
<sequence length="63" mass="7279">MLIDRQIYDENTKIELNPWVLMNCSINATKPLASRFQFVPFPCLLSEAHVSIPDQHNKAYICT</sequence>